<comment type="caution">
    <text evidence="7">The sequence shown here is derived from an EMBL/GenBank/DDBJ whole genome shotgun (WGS) entry which is preliminary data.</text>
</comment>
<keyword evidence="2" id="KW-1003">Cell membrane</keyword>
<feature type="transmembrane region" description="Helical" evidence="6">
    <location>
        <begin position="12"/>
        <end position="30"/>
    </location>
</feature>
<dbReference type="EMBL" id="JARYZI010000006">
    <property type="protein sequence ID" value="MDH8678550.1"/>
    <property type="molecule type" value="Genomic_DNA"/>
</dbReference>
<dbReference type="RefSeq" id="WP_281094402.1">
    <property type="nucleotide sequence ID" value="NZ_JARYZI010000006.1"/>
</dbReference>
<evidence type="ECO:0000256" key="5">
    <source>
        <dbReference type="ARBA" id="ARBA00023136"/>
    </source>
</evidence>
<reference evidence="7 8" key="1">
    <citation type="submission" date="2023-04" db="EMBL/GenBank/DDBJ databases">
        <title>Fusibacter bizertensis strain WBS, isolated from littoral bottom sediments of the Arctic seas - biochemical and genomic analysis.</title>
        <authorList>
            <person name="Brioukhanov A.L."/>
        </authorList>
    </citation>
    <scope>NUCLEOTIDE SEQUENCE [LARGE SCALE GENOMIC DNA]</scope>
    <source>
        <strain evidence="7 8">WBS</strain>
    </source>
</reference>
<keyword evidence="3 6" id="KW-0812">Transmembrane</keyword>
<name>A0ABT6NDV7_9FIRM</name>
<keyword evidence="8" id="KW-1185">Reference proteome</keyword>
<organism evidence="7 8">
    <name type="scientific">Fusibacter bizertensis</name>
    <dbReference type="NCBI Taxonomy" id="1488331"/>
    <lineage>
        <taxon>Bacteria</taxon>
        <taxon>Bacillati</taxon>
        <taxon>Bacillota</taxon>
        <taxon>Clostridia</taxon>
        <taxon>Eubacteriales</taxon>
        <taxon>Eubacteriales Family XII. Incertae Sedis</taxon>
        <taxon>Fusibacter</taxon>
    </lineage>
</organism>
<gene>
    <name evidence="7" type="ORF">QE109_10355</name>
</gene>
<proteinExistence type="predicted"/>
<protein>
    <submittedName>
        <fullName evidence="7">ATP synthase subunit I</fullName>
    </submittedName>
</protein>
<feature type="transmembrane region" description="Helical" evidence="6">
    <location>
        <begin position="36"/>
        <end position="56"/>
    </location>
</feature>
<sequence>MNALKQTKWMVIKWLVILNLVFVGLGFLFLKEPVAFALGLVFGSAISGLNFFELANTLNRAVSMPPDKAQGFTTVKYFIRYIVTAVVIYVSIVAPYINVLGTILGLVIIKIVILGSNLLSDKNYFRNIFRRKEDESSGQ</sequence>
<feature type="transmembrane region" description="Helical" evidence="6">
    <location>
        <begin position="77"/>
        <end position="97"/>
    </location>
</feature>
<dbReference type="InterPro" id="IPR005598">
    <property type="entry name" value="ATP_synth_I"/>
</dbReference>
<accession>A0ABT6NDV7</accession>
<comment type="subcellular location">
    <subcellularLocation>
        <location evidence="1">Cell membrane</location>
        <topology evidence="1">Multi-pass membrane protein</topology>
    </subcellularLocation>
</comment>
<keyword evidence="5 6" id="KW-0472">Membrane</keyword>
<dbReference type="Pfam" id="PF03899">
    <property type="entry name" value="ATP-synt_I"/>
    <property type="match status" value="1"/>
</dbReference>
<evidence type="ECO:0000256" key="6">
    <source>
        <dbReference type="SAM" id="Phobius"/>
    </source>
</evidence>
<evidence type="ECO:0000256" key="3">
    <source>
        <dbReference type="ARBA" id="ARBA00022692"/>
    </source>
</evidence>
<feature type="transmembrane region" description="Helical" evidence="6">
    <location>
        <begin position="103"/>
        <end position="120"/>
    </location>
</feature>
<dbReference type="Proteomes" id="UP001158045">
    <property type="component" value="Unassembled WGS sequence"/>
</dbReference>
<keyword evidence="4 6" id="KW-1133">Transmembrane helix</keyword>
<evidence type="ECO:0000256" key="2">
    <source>
        <dbReference type="ARBA" id="ARBA00022475"/>
    </source>
</evidence>
<evidence type="ECO:0000313" key="8">
    <source>
        <dbReference type="Proteomes" id="UP001158045"/>
    </source>
</evidence>
<evidence type="ECO:0000256" key="1">
    <source>
        <dbReference type="ARBA" id="ARBA00004651"/>
    </source>
</evidence>
<evidence type="ECO:0000256" key="4">
    <source>
        <dbReference type="ARBA" id="ARBA00022989"/>
    </source>
</evidence>
<evidence type="ECO:0000313" key="7">
    <source>
        <dbReference type="EMBL" id="MDH8678550.1"/>
    </source>
</evidence>